<dbReference type="GO" id="GO:0042594">
    <property type="term" value="P:response to starvation"/>
    <property type="evidence" value="ECO:0007669"/>
    <property type="project" value="TreeGrafter"/>
</dbReference>
<dbReference type="PROSITE" id="PS51831">
    <property type="entry name" value="HD"/>
    <property type="match status" value="1"/>
</dbReference>
<dbReference type="GO" id="GO:0015969">
    <property type="term" value="P:guanosine tetraphosphate metabolic process"/>
    <property type="evidence" value="ECO:0007669"/>
    <property type="project" value="InterPro"/>
</dbReference>
<dbReference type="SUPFAM" id="SSF81301">
    <property type="entry name" value="Nucleotidyltransferase"/>
    <property type="match status" value="1"/>
</dbReference>
<feature type="domain" description="TGS" evidence="3">
    <location>
        <begin position="390"/>
        <end position="451"/>
    </location>
</feature>
<dbReference type="CDD" id="cd05399">
    <property type="entry name" value="NT_Rel-Spo_like"/>
    <property type="match status" value="1"/>
</dbReference>
<dbReference type="Gene3D" id="3.30.460.10">
    <property type="entry name" value="Beta Polymerase, domain 2"/>
    <property type="match status" value="1"/>
</dbReference>
<dbReference type="AlphaFoldDB" id="A0A1W9NXY5"/>
<comment type="caution">
    <text evidence="4">The sequence shown here is derived from an EMBL/GenBank/DDBJ whole genome shotgun (WGS) entry which is preliminary data.</text>
</comment>
<dbReference type="GO" id="GO:0005886">
    <property type="term" value="C:plasma membrane"/>
    <property type="evidence" value="ECO:0007669"/>
    <property type="project" value="TreeGrafter"/>
</dbReference>
<accession>A0A1W9NXY5</accession>
<feature type="domain" description="HD" evidence="2">
    <location>
        <begin position="42"/>
        <end position="141"/>
    </location>
</feature>
<dbReference type="CDD" id="cd01668">
    <property type="entry name" value="TGS_RSH"/>
    <property type="match status" value="1"/>
</dbReference>
<name>A0A1W9NXY5_UNCC3</name>
<protein>
    <recommendedName>
        <fullName evidence="6">TGS domain-containing protein</fullName>
    </recommendedName>
</protein>
<evidence type="ECO:0000313" key="5">
    <source>
        <dbReference type="Proteomes" id="UP000192520"/>
    </source>
</evidence>
<dbReference type="InterPro" id="IPR006674">
    <property type="entry name" value="HD_domain"/>
</dbReference>
<sequence>MENLIQKIRAYNPLADVKLIRRAYNLACEAHKGQKRISGERQIEHLLGTAHLLADIKLDDCAIAAGLLHDILKDTYFNRRILQKQIRPEVSRLVILVSRLKSISTRVMAGVYRENLRRLILTVAQDIRPVLVRLAEKIHDLQTLEAFEPSRRMEILSKIFDVYAPLAGQIGAYHYKRLLEDGAFRYMHPKSYQNVKSAVGELLLSVGDWLDKFPSVVYKELDKNSISAEVYGRTKHLYSVYQKYLQKRKAGESETEFVKRCWDIIAFRVIVNKESDCYKALSCLEAVWPRGPKFKDYIAHPKPNGYRSINTTIIGPNQVPVEIQIRTRKMHEYNEYGPAAHSFYKELGREKGGRIAAPPERIRWLRSLLKWHSNLLQKGSPNFEINSPWDRVFVLTPKGDVFDLPLGATPVDFAYRVHSRLGNSCRGALVEGKIVPLSYQLKSGQVCKILADKKKSTPSLDWLKFVKTRYARQKIRRALGLTVRRGA</sequence>
<dbReference type="PANTHER" id="PTHR21262:SF31">
    <property type="entry name" value="GTP PYROPHOSPHOKINASE"/>
    <property type="match status" value="1"/>
</dbReference>
<dbReference type="InterPro" id="IPR007685">
    <property type="entry name" value="RelA_SpoT"/>
</dbReference>
<dbReference type="InterPro" id="IPR004095">
    <property type="entry name" value="TGS"/>
</dbReference>
<evidence type="ECO:0000259" key="2">
    <source>
        <dbReference type="PROSITE" id="PS51831"/>
    </source>
</evidence>
<evidence type="ECO:0008006" key="6">
    <source>
        <dbReference type="Google" id="ProtNLM"/>
    </source>
</evidence>
<dbReference type="Pfam" id="PF02824">
    <property type="entry name" value="TGS"/>
    <property type="match status" value="1"/>
</dbReference>
<reference evidence="5" key="1">
    <citation type="submission" date="2017-03" db="EMBL/GenBank/DDBJ databases">
        <title>Novel pathways for hydrocarbon cycling and metabolic interdependencies in hydrothermal sediment communities.</title>
        <authorList>
            <person name="Dombrowski N."/>
            <person name="Seitz K."/>
            <person name="Teske A."/>
            <person name="Baker B."/>
        </authorList>
    </citation>
    <scope>NUCLEOTIDE SEQUENCE [LARGE SCALE GENOMIC DNA]</scope>
</reference>
<evidence type="ECO:0000259" key="3">
    <source>
        <dbReference type="PROSITE" id="PS51880"/>
    </source>
</evidence>
<dbReference type="FunFam" id="3.10.20.30:FF:000002">
    <property type="entry name" value="GTP pyrophosphokinase (RelA/SpoT)"/>
    <property type="match status" value="1"/>
</dbReference>
<dbReference type="InterPro" id="IPR033655">
    <property type="entry name" value="TGS_RelA/SpoT"/>
</dbReference>
<dbReference type="Proteomes" id="UP000192520">
    <property type="component" value="Unassembled WGS sequence"/>
</dbReference>
<dbReference type="InterPro" id="IPR012675">
    <property type="entry name" value="Beta-grasp_dom_sf"/>
</dbReference>
<dbReference type="GO" id="GO:0008893">
    <property type="term" value="F:guanosine-3',5'-bis(diphosphate) 3'-diphosphatase activity"/>
    <property type="evidence" value="ECO:0007669"/>
    <property type="project" value="TreeGrafter"/>
</dbReference>
<dbReference type="GO" id="GO:0008728">
    <property type="term" value="F:GTP diphosphokinase activity"/>
    <property type="evidence" value="ECO:0007669"/>
    <property type="project" value="TreeGrafter"/>
</dbReference>
<evidence type="ECO:0000256" key="1">
    <source>
        <dbReference type="ARBA" id="ARBA00007476"/>
    </source>
</evidence>
<dbReference type="SMART" id="SM00954">
    <property type="entry name" value="RelA_SpoT"/>
    <property type="match status" value="1"/>
</dbReference>
<dbReference type="Pfam" id="PF13328">
    <property type="entry name" value="HD_4"/>
    <property type="match status" value="1"/>
</dbReference>
<dbReference type="SUPFAM" id="SSF81271">
    <property type="entry name" value="TGS-like"/>
    <property type="match status" value="1"/>
</dbReference>
<dbReference type="EMBL" id="MZGJ01000010">
    <property type="protein sequence ID" value="OQX51021.1"/>
    <property type="molecule type" value="Genomic_DNA"/>
</dbReference>
<dbReference type="InterPro" id="IPR043519">
    <property type="entry name" value="NT_sf"/>
</dbReference>
<dbReference type="PANTHER" id="PTHR21262">
    <property type="entry name" value="GUANOSINE-3',5'-BIS DIPHOSPHATE 3'-PYROPHOSPHOHYDROLASE"/>
    <property type="match status" value="1"/>
</dbReference>
<dbReference type="PROSITE" id="PS51880">
    <property type="entry name" value="TGS"/>
    <property type="match status" value="1"/>
</dbReference>
<evidence type="ECO:0000313" key="4">
    <source>
        <dbReference type="EMBL" id="OQX51021.1"/>
    </source>
</evidence>
<organism evidence="4 5">
    <name type="scientific">candidate division CPR3 bacterium 4484_211</name>
    <dbReference type="NCBI Taxonomy" id="1968527"/>
    <lineage>
        <taxon>Bacteria</taxon>
        <taxon>Bacteria division CPR3</taxon>
    </lineage>
</organism>
<dbReference type="Gene3D" id="3.10.20.30">
    <property type="match status" value="1"/>
</dbReference>
<dbReference type="InterPro" id="IPR012676">
    <property type="entry name" value="TGS-like"/>
</dbReference>
<dbReference type="STRING" id="1968527.B5M47_02255"/>
<dbReference type="Pfam" id="PF04607">
    <property type="entry name" value="RelA_SpoT"/>
    <property type="match status" value="1"/>
</dbReference>
<proteinExistence type="inferred from homology"/>
<dbReference type="SUPFAM" id="SSF109604">
    <property type="entry name" value="HD-domain/PDEase-like"/>
    <property type="match status" value="1"/>
</dbReference>
<comment type="similarity">
    <text evidence="1">Belongs to the RelA/SpoT family.</text>
</comment>
<gene>
    <name evidence="4" type="ORF">B5M47_02255</name>
</gene>
<dbReference type="Gene3D" id="1.10.3210.10">
    <property type="entry name" value="Hypothetical protein af1432"/>
    <property type="match status" value="1"/>
</dbReference>